<evidence type="ECO:0000313" key="2">
    <source>
        <dbReference type="EMBL" id="KAH3703813.1"/>
    </source>
</evidence>
<proteinExistence type="predicted"/>
<sequence length="54" mass="5782">MTSVDAQSSTQMTSVDAQSTQMTSVDAQSTHMTPVDAQCTQTVADNQDLDCIEK</sequence>
<evidence type="ECO:0000313" key="3">
    <source>
        <dbReference type="Proteomes" id="UP000828390"/>
    </source>
</evidence>
<reference evidence="2" key="2">
    <citation type="submission" date="2020-11" db="EMBL/GenBank/DDBJ databases">
        <authorList>
            <person name="McCartney M.A."/>
            <person name="Auch B."/>
            <person name="Kono T."/>
            <person name="Mallez S."/>
            <person name="Becker A."/>
            <person name="Gohl D.M."/>
            <person name="Silverstein K.A.T."/>
            <person name="Koren S."/>
            <person name="Bechman K.B."/>
            <person name="Herman A."/>
            <person name="Abrahante J.E."/>
            <person name="Garbe J."/>
        </authorList>
    </citation>
    <scope>NUCLEOTIDE SEQUENCE</scope>
    <source>
        <strain evidence="2">Duluth1</strain>
        <tissue evidence="2">Whole animal</tissue>
    </source>
</reference>
<dbReference type="Proteomes" id="UP000828390">
    <property type="component" value="Unassembled WGS sequence"/>
</dbReference>
<keyword evidence="3" id="KW-1185">Reference proteome</keyword>
<organism evidence="2 3">
    <name type="scientific">Dreissena polymorpha</name>
    <name type="common">Zebra mussel</name>
    <name type="synonym">Mytilus polymorpha</name>
    <dbReference type="NCBI Taxonomy" id="45954"/>
    <lineage>
        <taxon>Eukaryota</taxon>
        <taxon>Metazoa</taxon>
        <taxon>Spiralia</taxon>
        <taxon>Lophotrochozoa</taxon>
        <taxon>Mollusca</taxon>
        <taxon>Bivalvia</taxon>
        <taxon>Autobranchia</taxon>
        <taxon>Heteroconchia</taxon>
        <taxon>Euheterodonta</taxon>
        <taxon>Imparidentia</taxon>
        <taxon>Neoheterodontei</taxon>
        <taxon>Myida</taxon>
        <taxon>Dreissenoidea</taxon>
        <taxon>Dreissenidae</taxon>
        <taxon>Dreissena</taxon>
    </lineage>
</organism>
<protein>
    <submittedName>
        <fullName evidence="2">Uncharacterized protein</fullName>
    </submittedName>
</protein>
<name>A0A9D3YTB9_DREPO</name>
<comment type="caution">
    <text evidence="2">The sequence shown here is derived from an EMBL/GenBank/DDBJ whole genome shotgun (WGS) entry which is preliminary data.</text>
</comment>
<evidence type="ECO:0000256" key="1">
    <source>
        <dbReference type="SAM" id="MobiDB-lite"/>
    </source>
</evidence>
<accession>A0A9D3YTB9</accession>
<reference evidence="2" key="1">
    <citation type="journal article" date="2019" name="bioRxiv">
        <title>The Genome of the Zebra Mussel, Dreissena polymorpha: A Resource for Invasive Species Research.</title>
        <authorList>
            <person name="McCartney M.A."/>
            <person name="Auch B."/>
            <person name="Kono T."/>
            <person name="Mallez S."/>
            <person name="Zhang Y."/>
            <person name="Obille A."/>
            <person name="Becker A."/>
            <person name="Abrahante J.E."/>
            <person name="Garbe J."/>
            <person name="Badalamenti J.P."/>
            <person name="Herman A."/>
            <person name="Mangelson H."/>
            <person name="Liachko I."/>
            <person name="Sullivan S."/>
            <person name="Sone E.D."/>
            <person name="Koren S."/>
            <person name="Silverstein K.A.T."/>
            <person name="Beckman K.B."/>
            <person name="Gohl D.M."/>
        </authorList>
    </citation>
    <scope>NUCLEOTIDE SEQUENCE</scope>
    <source>
        <strain evidence="2">Duluth1</strain>
        <tissue evidence="2">Whole animal</tissue>
    </source>
</reference>
<dbReference type="EMBL" id="JAIWYP010000015">
    <property type="protein sequence ID" value="KAH3703813.1"/>
    <property type="molecule type" value="Genomic_DNA"/>
</dbReference>
<dbReference type="AlphaFoldDB" id="A0A9D3YTB9"/>
<feature type="region of interest" description="Disordered" evidence="1">
    <location>
        <begin position="1"/>
        <end position="37"/>
    </location>
</feature>
<gene>
    <name evidence="2" type="ORF">DPMN_078860</name>
</gene>